<dbReference type="AlphaFoldDB" id="A0AA88QKN1"/>
<evidence type="ECO:0000313" key="2">
    <source>
        <dbReference type="EMBL" id="KAK2970227.1"/>
    </source>
</evidence>
<evidence type="ECO:0000313" key="3">
    <source>
        <dbReference type="Proteomes" id="UP001187471"/>
    </source>
</evidence>
<feature type="region of interest" description="Disordered" evidence="1">
    <location>
        <begin position="38"/>
        <end position="58"/>
    </location>
</feature>
<reference evidence="2" key="1">
    <citation type="submission" date="2022-12" db="EMBL/GenBank/DDBJ databases">
        <title>Draft genome assemblies for two species of Escallonia (Escalloniales).</title>
        <authorList>
            <person name="Chanderbali A."/>
            <person name="Dervinis C."/>
            <person name="Anghel I."/>
            <person name="Soltis D."/>
            <person name="Soltis P."/>
            <person name="Zapata F."/>
        </authorList>
    </citation>
    <scope>NUCLEOTIDE SEQUENCE</scope>
    <source>
        <strain evidence="2">UCBG92.1500</strain>
        <tissue evidence="2">Leaf</tissue>
    </source>
</reference>
<sequence length="116" mass="12375">MRSPVASDDAMVLVAAQGGLAMFWEEACSPLHTNLEASATSSSALASKPEVGSSINTMDGFETSSTAIMKSAMGLRRGIMKPPNRNITSKEKRAEDAATDGFRNTEAMKRNDDMDT</sequence>
<keyword evidence="3" id="KW-1185">Reference proteome</keyword>
<feature type="compositionally biased region" description="Low complexity" evidence="1">
    <location>
        <begin position="38"/>
        <end position="47"/>
    </location>
</feature>
<feature type="region of interest" description="Disordered" evidence="1">
    <location>
        <begin position="73"/>
        <end position="116"/>
    </location>
</feature>
<proteinExistence type="predicted"/>
<organism evidence="2 3">
    <name type="scientific">Escallonia rubra</name>
    <dbReference type="NCBI Taxonomy" id="112253"/>
    <lineage>
        <taxon>Eukaryota</taxon>
        <taxon>Viridiplantae</taxon>
        <taxon>Streptophyta</taxon>
        <taxon>Embryophyta</taxon>
        <taxon>Tracheophyta</taxon>
        <taxon>Spermatophyta</taxon>
        <taxon>Magnoliopsida</taxon>
        <taxon>eudicotyledons</taxon>
        <taxon>Gunneridae</taxon>
        <taxon>Pentapetalae</taxon>
        <taxon>asterids</taxon>
        <taxon>campanulids</taxon>
        <taxon>Escalloniales</taxon>
        <taxon>Escalloniaceae</taxon>
        <taxon>Escallonia</taxon>
    </lineage>
</organism>
<comment type="caution">
    <text evidence="2">The sequence shown here is derived from an EMBL/GenBank/DDBJ whole genome shotgun (WGS) entry which is preliminary data.</text>
</comment>
<dbReference type="Proteomes" id="UP001187471">
    <property type="component" value="Unassembled WGS sequence"/>
</dbReference>
<accession>A0AA88QKN1</accession>
<gene>
    <name evidence="2" type="ORF">RJ640_021663</name>
</gene>
<protein>
    <submittedName>
        <fullName evidence="2">Uncharacterized protein</fullName>
    </submittedName>
</protein>
<name>A0AA88QKN1_9ASTE</name>
<evidence type="ECO:0000256" key="1">
    <source>
        <dbReference type="SAM" id="MobiDB-lite"/>
    </source>
</evidence>
<dbReference type="EMBL" id="JAVXUO010002744">
    <property type="protein sequence ID" value="KAK2970227.1"/>
    <property type="molecule type" value="Genomic_DNA"/>
</dbReference>
<feature type="compositionally biased region" description="Basic and acidic residues" evidence="1">
    <location>
        <begin position="106"/>
        <end position="116"/>
    </location>
</feature>